<dbReference type="PANTHER" id="PTHR34094">
    <property type="match status" value="1"/>
</dbReference>
<dbReference type="AlphaFoldDB" id="A0A7W3XQQ6"/>
<accession>A0A7W3XQQ6</accession>
<sequence>MNNKRWSFIAIILIALGIAGMAYQQFDFSNNEELPYHQQKWSFDSLTSLNVNSDYNVDVKFINSSDNSNYVEVSGNMKQETIDQLKNTVAAGDSFTLNLTEKQSWSFFSFNFHSTKQQITVALSKPEQLDQLKFKLTSNDGSFTDLVGKTIEVSTSSGNIVVDNAKTNQLTLNATSGNITAKKIAGDTEINLTSGNTKVDELTGALIVESTSGEISIDHVNGPVKTSITSGNTKINNLTGPGEFKSTSGNITLSNQRSDSLDISNQSGNVKLSIDDSFKGIYDLKSTSGNIKAPDSPMKNSDLIKIRVTSGNISIE</sequence>
<comment type="caution">
    <text evidence="2">The sequence shown here is derived from an EMBL/GenBank/DDBJ whole genome shotgun (WGS) entry which is preliminary data.</text>
</comment>
<proteinExistence type="predicted"/>
<feature type="domain" description="DUF4097" evidence="1">
    <location>
        <begin position="48"/>
        <end position="218"/>
    </location>
</feature>
<evidence type="ECO:0000313" key="3">
    <source>
        <dbReference type="Proteomes" id="UP000567067"/>
    </source>
</evidence>
<protein>
    <submittedName>
        <fullName evidence="2">DUF4097 and DUF4098 domain-containing protein YvlB</fullName>
    </submittedName>
</protein>
<dbReference type="EMBL" id="JACJIP010000005">
    <property type="protein sequence ID" value="MBA9084753.1"/>
    <property type="molecule type" value="Genomic_DNA"/>
</dbReference>
<dbReference type="Pfam" id="PF13349">
    <property type="entry name" value="DUF4097"/>
    <property type="match status" value="2"/>
</dbReference>
<dbReference type="RefSeq" id="WP_182534744.1">
    <property type="nucleotide sequence ID" value="NZ_JACJIP010000005.1"/>
</dbReference>
<keyword evidence="3" id="KW-1185">Reference proteome</keyword>
<gene>
    <name evidence="2" type="ORF">FHR92_001214</name>
</gene>
<evidence type="ECO:0000313" key="2">
    <source>
        <dbReference type="EMBL" id="MBA9084753.1"/>
    </source>
</evidence>
<organism evidence="2 3">
    <name type="scientific">Fontibacillus solani</name>
    <dbReference type="NCBI Taxonomy" id="1572857"/>
    <lineage>
        <taxon>Bacteria</taxon>
        <taxon>Bacillati</taxon>
        <taxon>Bacillota</taxon>
        <taxon>Bacilli</taxon>
        <taxon>Bacillales</taxon>
        <taxon>Paenibacillaceae</taxon>
        <taxon>Fontibacillus</taxon>
    </lineage>
</organism>
<dbReference type="InterPro" id="IPR025164">
    <property type="entry name" value="Toastrack_DUF4097"/>
</dbReference>
<feature type="domain" description="DUF4097" evidence="1">
    <location>
        <begin position="225"/>
        <end position="301"/>
    </location>
</feature>
<name>A0A7W3XQQ6_9BACL</name>
<dbReference type="Proteomes" id="UP000567067">
    <property type="component" value="Unassembled WGS sequence"/>
</dbReference>
<reference evidence="2 3" key="1">
    <citation type="submission" date="2020-08" db="EMBL/GenBank/DDBJ databases">
        <title>Genomic Encyclopedia of Type Strains, Phase III (KMG-III): the genomes of soil and plant-associated and newly described type strains.</title>
        <authorList>
            <person name="Whitman W."/>
        </authorList>
    </citation>
    <scope>NUCLEOTIDE SEQUENCE [LARGE SCALE GENOMIC DNA]</scope>
    <source>
        <strain evidence="2 3">CECT 8693</strain>
    </source>
</reference>
<evidence type="ECO:0000259" key="1">
    <source>
        <dbReference type="Pfam" id="PF13349"/>
    </source>
</evidence>
<dbReference type="PANTHER" id="PTHR34094:SF1">
    <property type="entry name" value="PROTEIN FAM185A"/>
    <property type="match status" value="1"/>
</dbReference>